<feature type="non-terminal residue" evidence="2">
    <location>
        <position position="1"/>
    </location>
</feature>
<accession>A0A7D9JG32</accession>
<dbReference type="EMBL" id="CACRXK020015841">
    <property type="protein sequence ID" value="CAB4028947.1"/>
    <property type="molecule type" value="Genomic_DNA"/>
</dbReference>
<feature type="region of interest" description="Disordered" evidence="1">
    <location>
        <begin position="33"/>
        <end position="98"/>
    </location>
</feature>
<feature type="compositionally biased region" description="Polar residues" evidence="1">
    <location>
        <begin position="55"/>
        <end position="74"/>
    </location>
</feature>
<keyword evidence="3" id="KW-1185">Reference proteome</keyword>
<evidence type="ECO:0000256" key="1">
    <source>
        <dbReference type="SAM" id="MobiDB-lite"/>
    </source>
</evidence>
<comment type="caution">
    <text evidence="2">The sequence shown here is derived from an EMBL/GenBank/DDBJ whole genome shotgun (WGS) entry which is preliminary data.</text>
</comment>
<sequence>RREPKAICCKRKRIKKDKGEEFLRDWLKVVGAVGEQESESEENEEEMEADLSRKLPQNRSRNPTIVTSAQWELSDSSEDSGREDPFLGGMSSSDSELL</sequence>
<dbReference type="AlphaFoldDB" id="A0A7D9JG32"/>
<reference evidence="2" key="1">
    <citation type="submission" date="2020-04" db="EMBL/GenBank/DDBJ databases">
        <authorList>
            <person name="Alioto T."/>
            <person name="Alioto T."/>
            <person name="Gomez Garrido J."/>
        </authorList>
    </citation>
    <scope>NUCLEOTIDE SEQUENCE</scope>
    <source>
        <strain evidence="2">A484AB</strain>
    </source>
</reference>
<gene>
    <name evidence="2" type="ORF">PACLA_8A002044</name>
</gene>
<dbReference type="Proteomes" id="UP001152795">
    <property type="component" value="Unassembled WGS sequence"/>
</dbReference>
<evidence type="ECO:0000313" key="2">
    <source>
        <dbReference type="EMBL" id="CAB4028947.1"/>
    </source>
</evidence>
<proteinExistence type="predicted"/>
<protein>
    <submittedName>
        <fullName evidence="2">Uncharacterized protein</fullName>
    </submittedName>
</protein>
<name>A0A7D9JG32_PARCT</name>
<evidence type="ECO:0000313" key="3">
    <source>
        <dbReference type="Proteomes" id="UP001152795"/>
    </source>
</evidence>
<organism evidence="2 3">
    <name type="scientific">Paramuricea clavata</name>
    <name type="common">Red gorgonian</name>
    <name type="synonym">Violescent sea-whip</name>
    <dbReference type="NCBI Taxonomy" id="317549"/>
    <lineage>
        <taxon>Eukaryota</taxon>
        <taxon>Metazoa</taxon>
        <taxon>Cnidaria</taxon>
        <taxon>Anthozoa</taxon>
        <taxon>Octocorallia</taxon>
        <taxon>Malacalcyonacea</taxon>
        <taxon>Plexauridae</taxon>
        <taxon>Paramuricea</taxon>
    </lineage>
</organism>
<feature type="compositionally biased region" description="Acidic residues" evidence="1">
    <location>
        <begin position="36"/>
        <end position="49"/>
    </location>
</feature>